<keyword evidence="2" id="KW-1185">Reference proteome</keyword>
<dbReference type="AlphaFoldDB" id="A0AAV9P616"/>
<reference evidence="1 2" key="1">
    <citation type="submission" date="2023-08" db="EMBL/GenBank/DDBJ databases">
        <title>Black Yeasts Isolated from many extreme environments.</title>
        <authorList>
            <person name="Coleine C."/>
            <person name="Stajich J.E."/>
            <person name="Selbmann L."/>
        </authorList>
    </citation>
    <scope>NUCLEOTIDE SEQUENCE [LARGE SCALE GENOMIC DNA]</scope>
    <source>
        <strain evidence="1 2">CCFEE 5935</strain>
    </source>
</reference>
<dbReference type="EMBL" id="JAVRRT010000012">
    <property type="protein sequence ID" value="KAK5167095.1"/>
    <property type="molecule type" value="Genomic_DNA"/>
</dbReference>
<organism evidence="1 2">
    <name type="scientific">Saxophila tyrrhenica</name>
    <dbReference type="NCBI Taxonomy" id="1690608"/>
    <lineage>
        <taxon>Eukaryota</taxon>
        <taxon>Fungi</taxon>
        <taxon>Dikarya</taxon>
        <taxon>Ascomycota</taxon>
        <taxon>Pezizomycotina</taxon>
        <taxon>Dothideomycetes</taxon>
        <taxon>Dothideomycetidae</taxon>
        <taxon>Mycosphaerellales</taxon>
        <taxon>Extremaceae</taxon>
        <taxon>Saxophila</taxon>
    </lineage>
</organism>
<dbReference type="Gene3D" id="3.40.50.1820">
    <property type="entry name" value="alpha/beta hydrolase"/>
    <property type="match status" value="1"/>
</dbReference>
<accession>A0AAV9P616</accession>
<dbReference type="RefSeq" id="XP_064656903.1">
    <property type="nucleotide sequence ID" value="XM_064805061.1"/>
</dbReference>
<gene>
    <name evidence="1" type="ORF">LTR77_007825</name>
</gene>
<dbReference type="Proteomes" id="UP001337655">
    <property type="component" value="Unassembled WGS sequence"/>
</dbReference>
<dbReference type="InterPro" id="IPR029058">
    <property type="entry name" value="AB_hydrolase_fold"/>
</dbReference>
<evidence type="ECO:0000313" key="2">
    <source>
        <dbReference type="Proteomes" id="UP001337655"/>
    </source>
</evidence>
<name>A0AAV9P616_9PEZI</name>
<proteinExistence type="predicted"/>
<evidence type="ECO:0000313" key="1">
    <source>
        <dbReference type="EMBL" id="KAK5167095.1"/>
    </source>
</evidence>
<dbReference type="GeneID" id="89929160"/>
<dbReference type="SUPFAM" id="SSF53474">
    <property type="entry name" value="alpha/beta-Hydrolases"/>
    <property type="match status" value="1"/>
</dbReference>
<sequence>MDETTKQLQAYLPSHLLRAAYLAGKIPFRACQADPRVSYTLYVPEDAYSAAHEAIQEDRLREHDRLSLVVNIHGTRREAQLCRDSLIKYADQHDCAILAPLFPAALDGPLDLDSYKKLRSRSLKSDEVLLSIIEEVQQLWPAIYAEKFTLLGCSGGGQFVHRFMYLHPERLQRVCVAAPGGTTRVVDMPWPHGTQDLEAIFDGKRMDLEEVRKIEDILIIVGLNDRDMDEQAELKQWLHAMARKGATKVATGDIPTQSRLQTCKDLQQNWLDNGIQASLEIVPGVAHGYQGLLPAIITWLRRGG</sequence>
<protein>
    <submittedName>
        <fullName evidence="1">Uncharacterized protein</fullName>
    </submittedName>
</protein>
<comment type="caution">
    <text evidence="1">The sequence shown here is derived from an EMBL/GenBank/DDBJ whole genome shotgun (WGS) entry which is preliminary data.</text>
</comment>